<organism evidence="3 4">
    <name type="scientific">Nocardioides marmoribigeumensis</name>
    <dbReference type="NCBI Taxonomy" id="433649"/>
    <lineage>
        <taxon>Bacteria</taxon>
        <taxon>Bacillati</taxon>
        <taxon>Actinomycetota</taxon>
        <taxon>Actinomycetes</taxon>
        <taxon>Propionibacteriales</taxon>
        <taxon>Nocardioidaceae</taxon>
        <taxon>Nocardioides</taxon>
    </lineage>
</organism>
<name>A0ABU2BV04_9ACTN</name>
<accession>A0ABU2BV04</accession>
<gene>
    <name evidence="3" type="ORF">J2S63_002020</name>
</gene>
<evidence type="ECO:0000313" key="4">
    <source>
        <dbReference type="Proteomes" id="UP001183648"/>
    </source>
</evidence>
<dbReference type="InterPro" id="IPR011635">
    <property type="entry name" value="CARDB"/>
</dbReference>
<evidence type="ECO:0000256" key="1">
    <source>
        <dbReference type="SAM" id="SignalP"/>
    </source>
</evidence>
<feature type="chain" id="PRO_5046904318" description="CARDB domain-containing protein" evidence="1">
    <location>
        <begin position="33"/>
        <end position="680"/>
    </location>
</feature>
<feature type="domain" description="CARDB" evidence="2">
    <location>
        <begin position="33"/>
        <end position="145"/>
    </location>
</feature>
<dbReference type="RefSeq" id="WP_310301781.1">
    <property type="nucleotide sequence ID" value="NZ_BAAAPS010000008.1"/>
</dbReference>
<keyword evidence="4" id="KW-1185">Reference proteome</keyword>
<comment type="caution">
    <text evidence="3">The sequence shown here is derived from an EMBL/GenBank/DDBJ whole genome shotgun (WGS) entry which is preliminary data.</text>
</comment>
<dbReference type="Proteomes" id="UP001183648">
    <property type="component" value="Unassembled WGS sequence"/>
</dbReference>
<evidence type="ECO:0000259" key="2">
    <source>
        <dbReference type="Pfam" id="PF07705"/>
    </source>
</evidence>
<dbReference type="EMBL" id="JAVDYG010000001">
    <property type="protein sequence ID" value="MDR7362467.1"/>
    <property type="molecule type" value="Genomic_DNA"/>
</dbReference>
<dbReference type="InterPro" id="IPR013783">
    <property type="entry name" value="Ig-like_fold"/>
</dbReference>
<proteinExistence type="predicted"/>
<keyword evidence="1" id="KW-0732">Signal</keyword>
<sequence length="680" mass="71593">MARRSPHSRWAFVVVGALLAALCGTVPAVAQARPDLVVRAVSDKAAARSPGQSFPVSGRVKNVGTARAGSSRTGFLLSRDTSRSSTDVVLSGRSSVPRLSPGASATATTTVTVPAGTAKGYYYVLGCADVTRVVAESNESDNCRASTAVLTRVLVRPKPPAPDPLTMPMTFRTASAKSVAMRPGTAGSLSVKTPDGTTYSLSVPSHALPAPTTITLTPIASVDPAVLSGGLVAGARLEPSGLQLLQPAILTITPADPSRLTTPAGQHDLTLAFDKSGSNVHGYPDNSELPGLTAPAGSIRFRVEHFSGELEARGTSAQVASVEGHLPVGPDATLESQMNDLAGQVRDGEITEAQFGTKMGDLLVESFVAGVLPAINKALASTGTRADGDKAWAAYTHWGHWMMVMGFEGGTNTRYRIGYDQLNAAGQDAMVQILRKFFDKDHDDCLSGAEPAMAMYSGMLRIASVAARLGSVESILGADYQDRIDECGAKVKHTWSGTLHYSSTVTEDCTDPCTHYLTEVSAKLVVGFVEELPGNQHWLVDGGSYDVSTYEHSETTYATACTHVEDSRQAASGPMSQADSYYLSQYDNNPKAYTQFAVTTTSDEAITQTRSDCSEDSFTLSDRYYRVGPLQGCPAGATNLEGVPRTTGGQRTLDFTCAVDTTSGGVHTVIDVTGTLTRSP</sequence>
<dbReference type="Gene3D" id="2.60.40.10">
    <property type="entry name" value="Immunoglobulins"/>
    <property type="match status" value="1"/>
</dbReference>
<dbReference type="Pfam" id="PF07705">
    <property type="entry name" value="CARDB"/>
    <property type="match status" value="1"/>
</dbReference>
<feature type="signal peptide" evidence="1">
    <location>
        <begin position="1"/>
        <end position="32"/>
    </location>
</feature>
<evidence type="ECO:0000313" key="3">
    <source>
        <dbReference type="EMBL" id="MDR7362467.1"/>
    </source>
</evidence>
<protein>
    <recommendedName>
        <fullName evidence="2">CARDB domain-containing protein</fullName>
    </recommendedName>
</protein>
<reference evidence="3 4" key="1">
    <citation type="submission" date="2023-07" db="EMBL/GenBank/DDBJ databases">
        <title>Sequencing the genomes of 1000 actinobacteria strains.</title>
        <authorList>
            <person name="Klenk H.-P."/>
        </authorList>
    </citation>
    <scope>NUCLEOTIDE SEQUENCE [LARGE SCALE GENOMIC DNA]</scope>
    <source>
        <strain evidence="3 4">DSM 19426</strain>
    </source>
</reference>